<evidence type="ECO:0000313" key="3">
    <source>
        <dbReference type="Proteomes" id="UP001217485"/>
    </source>
</evidence>
<organism evidence="2 3">
    <name type="scientific">Sorangium atrum</name>
    <dbReference type="NCBI Taxonomy" id="2995308"/>
    <lineage>
        <taxon>Bacteria</taxon>
        <taxon>Pseudomonadati</taxon>
        <taxon>Myxococcota</taxon>
        <taxon>Polyangia</taxon>
        <taxon>Polyangiales</taxon>
        <taxon>Polyangiaceae</taxon>
        <taxon>Sorangium</taxon>
    </lineage>
</organism>
<name>A0ABT5BPX1_9BACT</name>
<protein>
    <submittedName>
        <fullName evidence="2">Uncharacterized protein</fullName>
    </submittedName>
</protein>
<evidence type="ECO:0000256" key="1">
    <source>
        <dbReference type="SAM" id="MobiDB-lite"/>
    </source>
</evidence>
<keyword evidence="3" id="KW-1185">Reference proteome</keyword>
<reference evidence="2 3" key="1">
    <citation type="submission" date="2023-01" db="EMBL/GenBank/DDBJ databases">
        <title>Minimal conservation of predation-associated metabolite biosynthetic gene clusters underscores biosynthetic potential of Myxococcota including descriptions for ten novel species: Archangium lansinium sp. nov., Myxococcus landrumus sp. nov., Nannocystis bai.</title>
        <authorList>
            <person name="Ahearne A."/>
            <person name="Stevens C."/>
            <person name="Dowd S."/>
        </authorList>
    </citation>
    <scope>NUCLEOTIDE SEQUENCE [LARGE SCALE GENOMIC DNA]</scope>
    <source>
        <strain evidence="2 3">WIWO2</strain>
    </source>
</reference>
<feature type="region of interest" description="Disordered" evidence="1">
    <location>
        <begin position="57"/>
        <end position="77"/>
    </location>
</feature>
<proteinExistence type="predicted"/>
<dbReference type="RefSeq" id="WP_272092907.1">
    <property type="nucleotide sequence ID" value="NZ_JAQNDK010000001.1"/>
</dbReference>
<accession>A0ABT5BPX1</accession>
<dbReference type="Proteomes" id="UP001217485">
    <property type="component" value="Unassembled WGS sequence"/>
</dbReference>
<sequence>MRDYVEQRLRDLREEFETGQKQLAAIEVRTNDLKSTLFRISGAIQVLEEVLSQPPRAPGIAAEKNNGTQLRSALPES</sequence>
<comment type="caution">
    <text evidence="2">The sequence shown here is derived from an EMBL/GenBank/DDBJ whole genome shotgun (WGS) entry which is preliminary data.</text>
</comment>
<evidence type="ECO:0000313" key="2">
    <source>
        <dbReference type="EMBL" id="MDC0676200.1"/>
    </source>
</evidence>
<gene>
    <name evidence="2" type="ORF">POL72_00495</name>
</gene>
<dbReference type="EMBL" id="JAQNDK010000001">
    <property type="protein sequence ID" value="MDC0676200.1"/>
    <property type="molecule type" value="Genomic_DNA"/>
</dbReference>